<dbReference type="SUPFAM" id="SSF82895">
    <property type="entry name" value="TSP-1 type 1 repeat"/>
    <property type="match status" value="4"/>
</dbReference>
<dbReference type="Pfam" id="PF00090">
    <property type="entry name" value="TSP_1"/>
    <property type="match status" value="4"/>
</dbReference>
<comment type="caution">
    <text evidence="3">Lacks conserved residue(s) required for the propagation of feature annotation.</text>
</comment>
<proteinExistence type="predicted"/>
<dbReference type="FunFam" id="2.20.100.10:FF:000001">
    <property type="entry name" value="semaphorin-5A isoform X1"/>
    <property type="match status" value="1"/>
</dbReference>
<dbReference type="Gene3D" id="2.20.100.10">
    <property type="entry name" value="Thrombospondin type-1 (TSP1) repeat"/>
    <property type="match status" value="3"/>
</dbReference>
<dbReference type="PROSITE" id="PS50184">
    <property type="entry name" value="VWFC_2"/>
    <property type="match status" value="1"/>
</dbReference>
<dbReference type="InterPro" id="IPR000884">
    <property type="entry name" value="TSP1_rpt"/>
</dbReference>
<dbReference type="InterPro" id="IPR036084">
    <property type="entry name" value="Ser_inhib-like_sf"/>
</dbReference>
<protein>
    <submittedName>
        <fullName evidence="6">Uncharacterized protein</fullName>
    </submittedName>
</protein>
<dbReference type="Pfam" id="PF01826">
    <property type="entry name" value="TIL"/>
    <property type="match status" value="1"/>
</dbReference>
<dbReference type="InterPro" id="IPR036383">
    <property type="entry name" value="TSP1_rpt_sf"/>
</dbReference>
<dbReference type="OrthoDB" id="6262482at2759"/>
<dbReference type="PROSITE" id="PS50092">
    <property type="entry name" value="TSP1"/>
    <property type="match status" value="3"/>
</dbReference>
<evidence type="ECO:0000256" key="2">
    <source>
        <dbReference type="ARBA" id="ARBA00023157"/>
    </source>
</evidence>
<reference evidence="6" key="1">
    <citation type="submission" date="2015-07" db="EMBL/GenBank/DDBJ databases">
        <title>MeaNS - Measles Nucleotide Surveillance Program.</title>
        <authorList>
            <person name="Tran T."/>
            <person name="Druce J."/>
        </authorList>
    </citation>
    <scope>NUCLEOTIDE SEQUENCE</scope>
    <source>
        <strain evidence="6">UCB-OBI-ISO-001</strain>
        <tissue evidence="6">Gonad</tissue>
    </source>
</reference>
<dbReference type="Pfam" id="PF00093">
    <property type="entry name" value="VWC"/>
    <property type="match status" value="1"/>
</dbReference>
<dbReference type="SUPFAM" id="SSF57567">
    <property type="entry name" value="Serine protease inhibitors"/>
    <property type="match status" value="2"/>
</dbReference>
<sequence>MNDGLADASLIRSWDIKTSSNQEHVNSIRPGGKGWKPDLSDTKRMVTIFVGDALRYGATIRLPRAKYVEKFDVILSDGQNTKHLRNNKPDAIIKIPFGTTVSSVKLQFHSVKPECQIAVTVSILGCFESHSTTEAVTTATESWCVMNDGLADASLIRSWDIKTSSNQEHVNSIRPGGKGWKPDLSDTKRTVTIFVGDALRYGATIRLSHAKYVEKFDVILSDGQNTKRLQNNSPDAIIKIPFGTTVNSVKLQFHSVKPECQIAVTVSILGCFESQSTTEAATTATESWCVMNDGLADASLIRSWDIKTSSNQEHVNSIRPGGKGWKPDASDTKRTVTIFVGDALRYGATMRLPHAKYVEKFDVILSDGQNTKHIQNNKPDALIKIPFGTTVNSVKLQFYSVKPECQIVVTVSILGCFEAQPTTQGATATESWCVMNDGLADASLIRSWDIKTSSNQEHVNSIRPGGKGWKPDLSDTKRTVTIFVGDALRYGATIRLPHAKYVEKFDVILSDGQNTKNIRNNNPDAIIKIPFGTTVNSIKLQFYSVKPECQIVVTVSILGCFESQSTTIAATTTTGSWCVMNDGLADASLIRSWDIKTSSNQEHVNSIRPGGKGWKPDVSDKNPTVTIFVGDALRYGATLRLPHAKYVEKFDVILSDGQNSMHMSNNKPDAIIKIPFGTTVNSVKLRFHSVKPECQIAVTVSILGCFESQSTTEAAAIATESWCVMNDGLADASLIRSWDIKTSSNQEHVNSIRPGGKGWKPDLSDTKRTVTIFVGDALRYGATIRLPHAKYVEKFDVILSDEQNTKPLHNNKPDAIIKIPFGTTVNSIKLRFYSVKPDCQLVVTVSILGCFELQPCKIVDGMSSSEYIPSSSIKVSSNPRYVNALRPFRDGWKSDERDHKRTITINVGNAFVKGGHIKLKKSKFVANFDVIFDGNHSIKGNKPGQTITIPRGTKYEKVTLKFYPTENCSVIVAISIKACFKEKSKGQYIEEPVTGRAPDVIPNELVSTGEAEKQVEPAPLSRSVCTFDKCTFMREFGFDGPHIVGWIEKDGIEGITNETEVVYMEEKLEEGVVINVACTQCLCKNGNITCDHKICEGCMYSGWQGWSSCSKTCDNGFKIRTRGKHVGKGNEPCNLPLSEIQDCNIKICHAETVWSSWSSWSPCIISKQDAVGSSIRKRTCHRGIDDECAGEVLQTMPCQSKVKTTKTCTGGSVWSECSNRCPITCLDARREVCVESDECIPGCHCPAGQVQLLGQCVPIDKCPCYNIEGISVLKNLKASKTHPCRECTCSNSGKIVCQEKSNCCLWSPWTSWGGCSTSCGIGKRFRYKTLLGGSSSTCKSYEDESDACELKKCPPDCQIDGKFYYYNEKIREDDCQVCYCRESAEKCEPLPFSNATAGWSDWTEWSGCTQTCQGGINYRLRYCNNPLPRCGAAPCKGLPLEQKSCNEKIACFAPSNTTDTKGECQGELEVYTTEESCERTCENRFETNIFASCKKKSHCICKDGYYRNQNECVPGTKCDVCHINGTVYEHGSIWESSAGCEICQCVGGKAVCKRICPIPECNEDEKLIYEKDNCCPKCKHITEGTCGLHKVWDYLKNSNDTCQSVDKIQLTYCSGGCGDTRSYPMLTNDSTGTSSNHCHCCEGSIAKVNEVIVQCKGEEQKRTMFYPEFWCCKCTECKK</sequence>
<dbReference type="SMART" id="SM00214">
    <property type="entry name" value="VWC"/>
    <property type="match status" value="1"/>
</dbReference>
<dbReference type="CDD" id="cd19941">
    <property type="entry name" value="TIL"/>
    <property type="match status" value="2"/>
</dbReference>
<dbReference type="Gene3D" id="2.10.70.10">
    <property type="entry name" value="Complement Module, domain 1"/>
    <property type="match status" value="1"/>
</dbReference>
<dbReference type="STRING" id="37653.A0A0L8GSE0"/>
<feature type="domain" description="CTCK" evidence="4">
    <location>
        <begin position="1586"/>
        <end position="1678"/>
    </location>
</feature>
<name>A0A0L8GSE0_OCTBM</name>
<dbReference type="InterPro" id="IPR002919">
    <property type="entry name" value="TIL_dom"/>
</dbReference>
<evidence type="ECO:0000313" key="6">
    <source>
        <dbReference type="EMBL" id="KOF79898.1"/>
    </source>
</evidence>
<dbReference type="EMBL" id="KQ420579">
    <property type="protein sequence ID" value="KOF79898.1"/>
    <property type="molecule type" value="Genomic_DNA"/>
</dbReference>
<dbReference type="PROSITE" id="PS01208">
    <property type="entry name" value="VWFC_1"/>
    <property type="match status" value="1"/>
</dbReference>
<keyword evidence="1" id="KW-0732">Signal</keyword>
<keyword evidence="2" id="KW-1015">Disulfide bond</keyword>
<accession>A0A0L8GSE0</accession>
<evidence type="ECO:0000256" key="1">
    <source>
        <dbReference type="ARBA" id="ARBA00022729"/>
    </source>
</evidence>
<dbReference type="Gene3D" id="2.10.25.10">
    <property type="entry name" value="Laminin"/>
    <property type="match status" value="2"/>
</dbReference>
<dbReference type="InterPro" id="IPR006207">
    <property type="entry name" value="Cys_knot_C"/>
</dbReference>
<organism evidence="6">
    <name type="scientific">Octopus bimaculoides</name>
    <name type="common">California two-spotted octopus</name>
    <dbReference type="NCBI Taxonomy" id="37653"/>
    <lineage>
        <taxon>Eukaryota</taxon>
        <taxon>Metazoa</taxon>
        <taxon>Spiralia</taxon>
        <taxon>Lophotrochozoa</taxon>
        <taxon>Mollusca</taxon>
        <taxon>Cephalopoda</taxon>
        <taxon>Coleoidea</taxon>
        <taxon>Octopodiformes</taxon>
        <taxon>Octopoda</taxon>
        <taxon>Incirrata</taxon>
        <taxon>Octopodidae</taxon>
        <taxon>Octopus</taxon>
    </lineage>
</organism>
<dbReference type="InterPro" id="IPR001007">
    <property type="entry name" value="VWF_dom"/>
</dbReference>
<dbReference type="PROSITE" id="PS01225">
    <property type="entry name" value="CTCK_2"/>
    <property type="match status" value="1"/>
</dbReference>
<feature type="domain" description="VWFC" evidence="5">
    <location>
        <begin position="1519"/>
        <end position="1579"/>
    </location>
</feature>
<dbReference type="SUPFAM" id="SSF57603">
    <property type="entry name" value="FnI-like domain"/>
    <property type="match status" value="1"/>
</dbReference>
<evidence type="ECO:0000256" key="3">
    <source>
        <dbReference type="PROSITE-ProRule" id="PRU00039"/>
    </source>
</evidence>
<gene>
    <name evidence="6" type="ORF">OCBIM_22028758mg</name>
</gene>
<evidence type="ECO:0000259" key="5">
    <source>
        <dbReference type="PROSITE" id="PS50184"/>
    </source>
</evidence>
<evidence type="ECO:0000259" key="4">
    <source>
        <dbReference type="PROSITE" id="PS01225"/>
    </source>
</evidence>
<dbReference type="SMART" id="SM00209">
    <property type="entry name" value="TSP1"/>
    <property type="match status" value="4"/>
</dbReference>